<evidence type="ECO:0000313" key="1">
    <source>
        <dbReference type="EMBL" id="MPC36672.1"/>
    </source>
</evidence>
<reference evidence="1 2" key="1">
    <citation type="submission" date="2019-05" db="EMBL/GenBank/DDBJ databases">
        <title>Another draft genome of Portunus trituberculatus and its Hox gene families provides insights of decapod evolution.</title>
        <authorList>
            <person name="Jeong J.-H."/>
            <person name="Song I."/>
            <person name="Kim S."/>
            <person name="Choi T."/>
            <person name="Kim D."/>
            <person name="Ryu S."/>
            <person name="Kim W."/>
        </authorList>
    </citation>
    <scope>NUCLEOTIDE SEQUENCE [LARGE SCALE GENOMIC DNA]</scope>
    <source>
        <tissue evidence="1">Muscle</tissue>
    </source>
</reference>
<protein>
    <submittedName>
        <fullName evidence="1">Uncharacterized protein</fullName>
    </submittedName>
</protein>
<gene>
    <name evidence="1" type="ORF">E2C01_030138</name>
</gene>
<dbReference type="AlphaFoldDB" id="A0A5B7ERA6"/>
<comment type="caution">
    <text evidence="1">The sequence shown here is derived from an EMBL/GenBank/DDBJ whole genome shotgun (WGS) entry which is preliminary data.</text>
</comment>
<keyword evidence="2" id="KW-1185">Reference proteome</keyword>
<dbReference type="EMBL" id="VSRR010003575">
    <property type="protein sequence ID" value="MPC36672.1"/>
    <property type="molecule type" value="Genomic_DNA"/>
</dbReference>
<sequence length="107" mass="11590">MNARKETHHGIWHCHSKDIDLPVFLRSVSGEAGGWAGMAGAGLCCSLLRLNLAIHKAFSSGICSLSSINFHSIINTETPESHNVRCCSYKVSVPLHKMAEEEAVSLS</sequence>
<proteinExistence type="predicted"/>
<accession>A0A5B7ERA6</accession>
<name>A0A5B7ERA6_PORTR</name>
<organism evidence="1 2">
    <name type="scientific">Portunus trituberculatus</name>
    <name type="common">Swimming crab</name>
    <name type="synonym">Neptunus trituberculatus</name>
    <dbReference type="NCBI Taxonomy" id="210409"/>
    <lineage>
        <taxon>Eukaryota</taxon>
        <taxon>Metazoa</taxon>
        <taxon>Ecdysozoa</taxon>
        <taxon>Arthropoda</taxon>
        <taxon>Crustacea</taxon>
        <taxon>Multicrustacea</taxon>
        <taxon>Malacostraca</taxon>
        <taxon>Eumalacostraca</taxon>
        <taxon>Eucarida</taxon>
        <taxon>Decapoda</taxon>
        <taxon>Pleocyemata</taxon>
        <taxon>Brachyura</taxon>
        <taxon>Eubrachyura</taxon>
        <taxon>Portunoidea</taxon>
        <taxon>Portunidae</taxon>
        <taxon>Portuninae</taxon>
        <taxon>Portunus</taxon>
    </lineage>
</organism>
<dbReference type="Proteomes" id="UP000324222">
    <property type="component" value="Unassembled WGS sequence"/>
</dbReference>
<evidence type="ECO:0000313" key="2">
    <source>
        <dbReference type="Proteomes" id="UP000324222"/>
    </source>
</evidence>